<reference evidence="1" key="1">
    <citation type="submission" date="2020-10" db="EMBL/GenBank/DDBJ databases">
        <authorList>
            <person name="Gilroy R."/>
        </authorList>
    </citation>
    <scope>NUCLEOTIDE SEQUENCE</scope>
    <source>
        <strain evidence="1">17213</strain>
    </source>
</reference>
<dbReference type="AlphaFoldDB" id="A0A9D9DB31"/>
<accession>A0A9D9DB31</accession>
<comment type="caution">
    <text evidence="1">The sequence shown here is derived from an EMBL/GenBank/DDBJ whole genome shotgun (WGS) entry which is preliminary data.</text>
</comment>
<protein>
    <submittedName>
        <fullName evidence="1">Uncharacterized protein</fullName>
    </submittedName>
</protein>
<sequence>MAADKAARIEAKPITTKALSELTERAQQCAKICLKGCPAESYEAISALLTDLTALAPNMSPQQVGQLNCLMQQIFAAQQITELMALYDLTGYAIPEFLSSLKAQS</sequence>
<gene>
    <name evidence="1" type="ORF">IAB19_07070</name>
</gene>
<evidence type="ECO:0000313" key="1">
    <source>
        <dbReference type="EMBL" id="MBO8416120.1"/>
    </source>
</evidence>
<proteinExistence type="predicted"/>
<reference evidence="1" key="2">
    <citation type="journal article" date="2021" name="PeerJ">
        <title>Extensive microbial diversity within the chicken gut microbiome revealed by metagenomics and culture.</title>
        <authorList>
            <person name="Gilroy R."/>
            <person name="Ravi A."/>
            <person name="Getino M."/>
            <person name="Pursley I."/>
            <person name="Horton D.L."/>
            <person name="Alikhan N.F."/>
            <person name="Baker D."/>
            <person name="Gharbi K."/>
            <person name="Hall N."/>
            <person name="Watson M."/>
            <person name="Adriaenssens E.M."/>
            <person name="Foster-Nyarko E."/>
            <person name="Jarju S."/>
            <person name="Secka A."/>
            <person name="Antonio M."/>
            <person name="Oren A."/>
            <person name="Chaudhuri R.R."/>
            <person name="La Ragione R."/>
            <person name="Hildebrand F."/>
            <person name="Pallen M.J."/>
        </authorList>
    </citation>
    <scope>NUCLEOTIDE SEQUENCE</scope>
    <source>
        <strain evidence="1">17213</strain>
    </source>
</reference>
<dbReference type="EMBL" id="JADINH010000150">
    <property type="protein sequence ID" value="MBO8416120.1"/>
    <property type="molecule type" value="Genomic_DNA"/>
</dbReference>
<evidence type="ECO:0000313" key="2">
    <source>
        <dbReference type="Proteomes" id="UP000823631"/>
    </source>
</evidence>
<dbReference type="Proteomes" id="UP000823631">
    <property type="component" value="Unassembled WGS sequence"/>
</dbReference>
<organism evidence="1 2">
    <name type="scientific">Candidatus Avisuccinivibrio stercorigallinarum</name>
    <dbReference type="NCBI Taxonomy" id="2840704"/>
    <lineage>
        <taxon>Bacteria</taxon>
        <taxon>Pseudomonadati</taxon>
        <taxon>Pseudomonadota</taxon>
        <taxon>Gammaproteobacteria</taxon>
        <taxon>Aeromonadales</taxon>
        <taxon>Succinivibrionaceae</taxon>
        <taxon>Succinivibrionaceae incertae sedis</taxon>
        <taxon>Candidatus Avisuccinivibrio</taxon>
    </lineage>
</organism>
<name>A0A9D9DB31_9GAMM</name>